<comment type="similarity">
    <text evidence="4">Belongs to the peptidase M28 family. M28A subfamily.</text>
</comment>
<evidence type="ECO:0000256" key="9">
    <source>
        <dbReference type="ARBA" id="ARBA00022729"/>
    </source>
</evidence>
<evidence type="ECO:0000256" key="8">
    <source>
        <dbReference type="ARBA" id="ARBA00022723"/>
    </source>
</evidence>
<evidence type="ECO:0000256" key="5">
    <source>
        <dbReference type="ARBA" id="ARBA00022438"/>
    </source>
</evidence>
<dbReference type="Pfam" id="PF04389">
    <property type="entry name" value="Peptidase_M28"/>
    <property type="match status" value="1"/>
</dbReference>
<dbReference type="CDD" id="cd02130">
    <property type="entry name" value="PA_ScAPY_like"/>
    <property type="match status" value="1"/>
</dbReference>
<keyword evidence="12" id="KW-0325">Glycoprotein</keyword>
<comment type="caution">
    <text evidence="16">The sequence shown here is derived from an EMBL/GenBank/DDBJ whole genome shotgun (WGS) entry which is preliminary data.</text>
</comment>
<dbReference type="PANTHER" id="PTHR12147:SF26">
    <property type="entry name" value="PEPTIDASE M28 DOMAIN-CONTAINING PROTEIN"/>
    <property type="match status" value="1"/>
</dbReference>
<evidence type="ECO:0000259" key="15">
    <source>
        <dbReference type="Pfam" id="PF04389"/>
    </source>
</evidence>
<gene>
    <name evidence="16" type="primary">lap2_0</name>
    <name evidence="16" type="ORF">DBV05_g9824</name>
</gene>
<dbReference type="Proteomes" id="UP000325902">
    <property type="component" value="Unassembled WGS sequence"/>
</dbReference>
<keyword evidence="8 13" id="KW-0479">Metal-binding</keyword>
<comment type="subcellular location">
    <subcellularLocation>
        <location evidence="2">Secreted</location>
    </subcellularLocation>
</comment>
<evidence type="ECO:0000256" key="2">
    <source>
        <dbReference type="ARBA" id="ARBA00004613"/>
    </source>
</evidence>
<feature type="domain" description="Peptidase M28" evidence="15">
    <location>
        <begin position="286"/>
        <end position="500"/>
    </location>
</feature>
<comment type="cofactor">
    <cofactor evidence="1">
        <name>Zn(2+)</name>
        <dbReference type="ChEBI" id="CHEBI:29105"/>
    </cofactor>
</comment>
<evidence type="ECO:0000256" key="12">
    <source>
        <dbReference type="ARBA" id="ARBA00023180"/>
    </source>
</evidence>
<evidence type="ECO:0000313" key="16">
    <source>
        <dbReference type="EMBL" id="KAB2571512.1"/>
    </source>
</evidence>
<keyword evidence="10 13" id="KW-0378">Hydrolase</keyword>
<evidence type="ECO:0000256" key="3">
    <source>
        <dbReference type="ARBA" id="ARBA00005634"/>
    </source>
</evidence>
<comment type="similarity">
    <text evidence="3">Belongs to the peptidase M28 family. M28B subfamily.</text>
</comment>
<keyword evidence="5 16" id="KW-0031">Aminopeptidase</keyword>
<keyword evidence="9 13" id="KW-0732">Signal</keyword>
<dbReference type="Pfam" id="PF02225">
    <property type="entry name" value="PA"/>
    <property type="match status" value="1"/>
</dbReference>
<dbReference type="InterPro" id="IPR041756">
    <property type="entry name" value="M28_SGAP-like"/>
</dbReference>
<dbReference type="InterPro" id="IPR003137">
    <property type="entry name" value="PA_domain"/>
</dbReference>
<dbReference type="GO" id="GO:0004177">
    <property type="term" value="F:aminopeptidase activity"/>
    <property type="evidence" value="ECO:0007669"/>
    <property type="project" value="UniProtKB-KW"/>
</dbReference>
<dbReference type="InterPro" id="IPR007484">
    <property type="entry name" value="Peptidase_M28"/>
</dbReference>
<evidence type="ECO:0000313" key="17">
    <source>
        <dbReference type="Proteomes" id="UP000325902"/>
    </source>
</evidence>
<feature type="domain" description="PA" evidence="14">
    <location>
        <begin position="172"/>
        <end position="260"/>
    </location>
</feature>
<evidence type="ECO:0000256" key="10">
    <source>
        <dbReference type="ARBA" id="ARBA00022801"/>
    </source>
</evidence>
<feature type="signal peptide" evidence="13">
    <location>
        <begin position="1"/>
        <end position="19"/>
    </location>
</feature>
<dbReference type="GO" id="GO:0006508">
    <property type="term" value="P:proteolysis"/>
    <property type="evidence" value="ECO:0007669"/>
    <property type="project" value="UniProtKB-KW"/>
</dbReference>
<evidence type="ECO:0000256" key="4">
    <source>
        <dbReference type="ARBA" id="ARBA00005957"/>
    </source>
</evidence>
<evidence type="ECO:0000259" key="14">
    <source>
        <dbReference type="Pfam" id="PF02225"/>
    </source>
</evidence>
<dbReference type="OrthoDB" id="10013407at2759"/>
<dbReference type="GO" id="GO:0008235">
    <property type="term" value="F:metalloexopeptidase activity"/>
    <property type="evidence" value="ECO:0007669"/>
    <property type="project" value="InterPro"/>
</dbReference>
<keyword evidence="6" id="KW-0964">Secreted</keyword>
<evidence type="ECO:0000256" key="6">
    <source>
        <dbReference type="ARBA" id="ARBA00022525"/>
    </source>
</evidence>
<feature type="chain" id="PRO_5025093412" description="Peptide hydrolase" evidence="13">
    <location>
        <begin position="20"/>
        <end position="543"/>
    </location>
</feature>
<organism evidence="16 17">
    <name type="scientific">Lasiodiplodia theobromae</name>
    <dbReference type="NCBI Taxonomy" id="45133"/>
    <lineage>
        <taxon>Eukaryota</taxon>
        <taxon>Fungi</taxon>
        <taxon>Dikarya</taxon>
        <taxon>Ascomycota</taxon>
        <taxon>Pezizomycotina</taxon>
        <taxon>Dothideomycetes</taxon>
        <taxon>Dothideomycetes incertae sedis</taxon>
        <taxon>Botryosphaeriales</taxon>
        <taxon>Botryosphaeriaceae</taxon>
        <taxon>Lasiodiplodia</taxon>
    </lineage>
</organism>
<sequence>MRFLESSAALAALAVVGEASTPTGHVHAVRPASLLQRRGPQVFPKDWQPDVENWGAAPEKPNEITVEAVPEAKTLVTSDALQNDIDSAALLDHAENLQAIAYQTTGRNRVFGSPGHNFTALYLYELVSELSEYYDIEYQPFVETFSGGDATFSVNGEDQDAALMTYAPNGQVEAPVVAVSNQGCEPSDFPAEVEGAIALISRGTCEFGLKAAYAGAAGAAGAVIYNNVNGSLSGTLGAPNRTEGAYPPTAAISLTAGRAILALLEAGEVIGDLNVNSIIEDRVTMNVIAQTKSGDPDNVIFVGAHSDSVEAGPGINDNGSGSIGILEVALQLAKYEVNNAVRFAWWSAEEFGLLGAEYYVNQSTPEDLDKIRLYLNFDMIASPNYFLGIYDGDGSAFNLSGPAGSAEAEALFEGYFASKDLPSQPTEFSGRSDYGPFLDVGVAAGGLFTGAEQIKTEEEAALYGGTAGVAYDENYHRVGDTVDNLNLEAFLVNTRAIAHAVATYADSFDTLPPRTKRLVRRNPLIPKAKATGCHHKHEEPKAR</sequence>
<protein>
    <recommendedName>
        <fullName evidence="13">Peptide hydrolase</fullName>
        <ecNumber evidence="13">3.4.-.-</ecNumber>
    </recommendedName>
</protein>
<dbReference type="PANTHER" id="PTHR12147">
    <property type="entry name" value="METALLOPEPTIDASE M28 FAMILY MEMBER"/>
    <property type="match status" value="1"/>
</dbReference>
<dbReference type="GO" id="GO:0046872">
    <property type="term" value="F:metal ion binding"/>
    <property type="evidence" value="ECO:0007669"/>
    <property type="project" value="UniProtKB-KW"/>
</dbReference>
<keyword evidence="11 13" id="KW-0862">Zinc</keyword>
<evidence type="ECO:0000256" key="7">
    <source>
        <dbReference type="ARBA" id="ARBA00022670"/>
    </source>
</evidence>
<dbReference type="CDD" id="cd03876">
    <property type="entry name" value="M28_SGAP_like"/>
    <property type="match status" value="1"/>
</dbReference>
<proteinExistence type="inferred from homology"/>
<dbReference type="EC" id="3.4.-.-" evidence="13"/>
<evidence type="ECO:0000256" key="13">
    <source>
        <dbReference type="RuleBase" id="RU361240"/>
    </source>
</evidence>
<evidence type="ECO:0000256" key="11">
    <source>
        <dbReference type="ARBA" id="ARBA00022833"/>
    </source>
</evidence>
<dbReference type="InterPro" id="IPR046450">
    <property type="entry name" value="PA_dom_sf"/>
</dbReference>
<dbReference type="Gene3D" id="3.40.630.10">
    <property type="entry name" value="Zn peptidases"/>
    <property type="match status" value="1"/>
</dbReference>
<name>A0A5N5D287_9PEZI</name>
<reference evidence="16 17" key="1">
    <citation type="journal article" date="2019" name="Sci. Rep.">
        <title>A multi-omics analysis of the grapevine pathogen Lasiodiplodia theobromae reveals that temperature affects the expression of virulence- and pathogenicity-related genes.</title>
        <authorList>
            <person name="Felix C."/>
            <person name="Meneses R."/>
            <person name="Goncalves M.F.M."/>
            <person name="Tilleman L."/>
            <person name="Duarte A.S."/>
            <person name="Jorrin-Novo J.V."/>
            <person name="Van de Peer Y."/>
            <person name="Deforce D."/>
            <person name="Van Nieuwerburgh F."/>
            <person name="Esteves A.C."/>
            <person name="Alves A."/>
        </authorList>
    </citation>
    <scope>NUCLEOTIDE SEQUENCE [LARGE SCALE GENOMIC DNA]</scope>
    <source>
        <strain evidence="16 17">LA-SOL3</strain>
    </source>
</reference>
<accession>A0A5N5D287</accession>
<dbReference type="InterPro" id="IPR045175">
    <property type="entry name" value="M28_fam"/>
</dbReference>
<keyword evidence="17" id="KW-1185">Reference proteome</keyword>
<keyword evidence="7 13" id="KW-0645">Protease</keyword>
<dbReference type="EMBL" id="VCHE01000099">
    <property type="protein sequence ID" value="KAB2571512.1"/>
    <property type="molecule type" value="Genomic_DNA"/>
</dbReference>
<dbReference type="AlphaFoldDB" id="A0A5N5D287"/>
<dbReference type="SUPFAM" id="SSF53187">
    <property type="entry name" value="Zn-dependent exopeptidases"/>
    <property type="match status" value="1"/>
</dbReference>
<dbReference type="GO" id="GO:0005576">
    <property type="term" value="C:extracellular region"/>
    <property type="evidence" value="ECO:0007669"/>
    <property type="project" value="UniProtKB-SubCell"/>
</dbReference>
<dbReference type="SUPFAM" id="SSF52025">
    <property type="entry name" value="PA domain"/>
    <property type="match status" value="1"/>
</dbReference>
<dbReference type="Gene3D" id="3.50.30.30">
    <property type="match status" value="1"/>
</dbReference>
<dbReference type="FunFam" id="3.40.630.10:FF:000054">
    <property type="entry name" value="Peptide hydrolase"/>
    <property type="match status" value="1"/>
</dbReference>
<evidence type="ECO:0000256" key="1">
    <source>
        <dbReference type="ARBA" id="ARBA00001947"/>
    </source>
</evidence>